<name>A0AAV2EN11_9ROSI</name>
<dbReference type="InterPro" id="IPR012862">
    <property type="entry name" value="DUF1635"/>
</dbReference>
<dbReference type="EMBL" id="OZ034818">
    <property type="protein sequence ID" value="CAL1386978.1"/>
    <property type="molecule type" value="Genomic_DNA"/>
</dbReference>
<protein>
    <submittedName>
        <fullName evidence="2">Uncharacterized protein</fullName>
    </submittedName>
</protein>
<sequence length="236" mass="25999">MEENCSPHSSMGWGSFYQDEVMEELRQYVLCTSELETTLLSAREEIAKRELEILRLKELLSSTTKERNDARLQCVRLMLEHKEAEEQSPPSVLLSTAAAAATAPVFSSTSTSPNEQLETHHHRGSVVEELAADRTLPEKGKLLQAVKEAGPLLQTLLLAGALPQWQHPPPQLDAVEIPPVTVASSLSSSSPAARLIHQESFNSASSPLGVKRSIDQLYDSDSASPDKKYHKIEILH</sequence>
<gene>
    <name evidence="2" type="ORF">LTRI10_LOCUS27992</name>
</gene>
<dbReference type="Proteomes" id="UP001497516">
    <property type="component" value="Chromosome 5"/>
</dbReference>
<evidence type="ECO:0000313" key="3">
    <source>
        <dbReference type="Proteomes" id="UP001497516"/>
    </source>
</evidence>
<dbReference type="PANTHER" id="PTHR33431">
    <property type="entry name" value="ENABLED-LIKE PROTEIN (DUF1635)"/>
    <property type="match status" value="1"/>
</dbReference>
<evidence type="ECO:0000256" key="1">
    <source>
        <dbReference type="SAM" id="MobiDB-lite"/>
    </source>
</evidence>
<feature type="compositionally biased region" description="Low complexity" evidence="1">
    <location>
        <begin position="104"/>
        <end position="113"/>
    </location>
</feature>
<reference evidence="2 3" key="1">
    <citation type="submission" date="2024-04" db="EMBL/GenBank/DDBJ databases">
        <authorList>
            <person name="Fracassetti M."/>
        </authorList>
    </citation>
    <scope>NUCLEOTIDE SEQUENCE [LARGE SCALE GENOMIC DNA]</scope>
</reference>
<dbReference type="PANTHER" id="PTHR33431:SF2">
    <property type="entry name" value="CAMP-DEPENDENT PROTEIN KINASE CATALYTIC SUBUNIT-LIKE"/>
    <property type="match status" value="1"/>
</dbReference>
<dbReference type="Pfam" id="PF07795">
    <property type="entry name" value="DUF1635"/>
    <property type="match status" value="1"/>
</dbReference>
<dbReference type="AlphaFoldDB" id="A0AAV2EN11"/>
<evidence type="ECO:0000313" key="2">
    <source>
        <dbReference type="EMBL" id="CAL1386978.1"/>
    </source>
</evidence>
<accession>A0AAV2EN11</accession>
<proteinExistence type="predicted"/>
<organism evidence="2 3">
    <name type="scientific">Linum trigynum</name>
    <dbReference type="NCBI Taxonomy" id="586398"/>
    <lineage>
        <taxon>Eukaryota</taxon>
        <taxon>Viridiplantae</taxon>
        <taxon>Streptophyta</taxon>
        <taxon>Embryophyta</taxon>
        <taxon>Tracheophyta</taxon>
        <taxon>Spermatophyta</taxon>
        <taxon>Magnoliopsida</taxon>
        <taxon>eudicotyledons</taxon>
        <taxon>Gunneridae</taxon>
        <taxon>Pentapetalae</taxon>
        <taxon>rosids</taxon>
        <taxon>fabids</taxon>
        <taxon>Malpighiales</taxon>
        <taxon>Linaceae</taxon>
        <taxon>Linum</taxon>
    </lineage>
</organism>
<keyword evidence="3" id="KW-1185">Reference proteome</keyword>
<feature type="region of interest" description="Disordered" evidence="1">
    <location>
        <begin position="104"/>
        <end position="124"/>
    </location>
</feature>